<evidence type="ECO:0000313" key="3">
    <source>
        <dbReference type="Proteomes" id="UP000054559"/>
    </source>
</evidence>
<organism evidence="2 3">
    <name type="scientific">Coccidioides immitis RMSCC 3703</name>
    <dbReference type="NCBI Taxonomy" id="454286"/>
    <lineage>
        <taxon>Eukaryota</taxon>
        <taxon>Fungi</taxon>
        <taxon>Dikarya</taxon>
        <taxon>Ascomycota</taxon>
        <taxon>Pezizomycotina</taxon>
        <taxon>Eurotiomycetes</taxon>
        <taxon>Eurotiomycetidae</taxon>
        <taxon>Onygenales</taxon>
        <taxon>Onygenaceae</taxon>
        <taxon>Coccidioides</taxon>
    </lineage>
</organism>
<dbReference type="AlphaFoldDB" id="A0A0J8QU09"/>
<sequence length="190" mass="21826">MYHHVQSREASTKRQFNQVEGGTARKNESTHGPAIGSAPAQYLYVPVKTLLRHDLRPAQGIYIELGRQRLFRSKKFNHPASPDDLSVPIGTGPKRIIHEKHKDEAVMQCVIDFRATCQNDKPIEKERHGKKYRWPVRSTNVTTRRSVLTRSYWPIIWITSSQDVPTSHSQSPPRAPTSLWIPNRQGSRRT</sequence>
<evidence type="ECO:0000313" key="2">
    <source>
        <dbReference type="EMBL" id="KMU75540.1"/>
    </source>
</evidence>
<proteinExistence type="predicted"/>
<feature type="compositionally biased region" description="Polar residues" evidence="1">
    <location>
        <begin position="163"/>
        <end position="172"/>
    </location>
</feature>
<dbReference type="EMBL" id="DS268141">
    <property type="protein sequence ID" value="KMU75540.1"/>
    <property type="molecule type" value="Genomic_DNA"/>
</dbReference>
<gene>
    <name evidence="2" type="ORF">CISG_04943</name>
</gene>
<protein>
    <submittedName>
        <fullName evidence="2">Uncharacterized protein</fullName>
    </submittedName>
</protein>
<dbReference type="Proteomes" id="UP000054559">
    <property type="component" value="Unassembled WGS sequence"/>
</dbReference>
<accession>A0A0J8QU09</accession>
<evidence type="ECO:0000256" key="1">
    <source>
        <dbReference type="SAM" id="MobiDB-lite"/>
    </source>
</evidence>
<feature type="compositionally biased region" description="Basic and acidic residues" evidence="1">
    <location>
        <begin position="1"/>
        <end position="12"/>
    </location>
</feature>
<feature type="region of interest" description="Disordered" evidence="1">
    <location>
        <begin position="163"/>
        <end position="190"/>
    </location>
</feature>
<reference evidence="3" key="1">
    <citation type="journal article" date="2010" name="Genome Res.">
        <title>Population genomic sequencing of Coccidioides fungi reveals recent hybridization and transposon control.</title>
        <authorList>
            <person name="Neafsey D.E."/>
            <person name="Barker B.M."/>
            <person name="Sharpton T.J."/>
            <person name="Stajich J.E."/>
            <person name="Park D.J."/>
            <person name="Whiston E."/>
            <person name="Hung C.-Y."/>
            <person name="McMahan C."/>
            <person name="White J."/>
            <person name="Sykes S."/>
            <person name="Heiman D."/>
            <person name="Young S."/>
            <person name="Zeng Q."/>
            <person name="Abouelleil A."/>
            <person name="Aftuck L."/>
            <person name="Bessette D."/>
            <person name="Brown A."/>
            <person name="FitzGerald M."/>
            <person name="Lui A."/>
            <person name="Macdonald J.P."/>
            <person name="Priest M."/>
            <person name="Orbach M.J."/>
            <person name="Galgiani J.N."/>
            <person name="Kirkland T.N."/>
            <person name="Cole G.T."/>
            <person name="Birren B.W."/>
            <person name="Henn M.R."/>
            <person name="Taylor J.W."/>
            <person name="Rounsley S.D."/>
        </authorList>
    </citation>
    <scope>NUCLEOTIDE SEQUENCE [LARGE SCALE GENOMIC DNA]</scope>
    <source>
        <strain evidence="3">RMSCC 3703</strain>
    </source>
</reference>
<name>A0A0J8QU09_COCIT</name>
<feature type="region of interest" description="Disordered" evidence="1">
    <location>
        <begin position="1"/>
        <end position="35"/>
    </location>
</feature>